<dbReference type="SUPFAM" id="SSF52833">
    <property type="entry name" value="Thioredoxin-like"/>
    <property type="match status" value="1"/>
</dbReference>
<keyword evidence="1" id="KW-0732">Signal</keyword>
<dbReference type="Gene3D" id="3.40.30.10">
    <property type="entry name" value="Glutaredoxin"/>
    <property type="match status" value="1"/>
</dbReference>
<dbReference type="InterPro" id="IPR050553">
    <property type="entry name" value="Thioredoxin_ResA/DsbE_sf"/>
</dbReference>
<dbReference type="Proteomes" id="UP001210231">
    <property type="component" value="Unassembled WGS sequence"/>
</dbReference>
<dbReference type="InterPro" id="IPR013766">
    <property type="entry name" value="Thioredoxin_domain"/>
</dbReference>
<dbReference type="EMBL" id="JAQGEF010000033">
    <property type="protein sequence ID" value="MDA3616532.1"/>
    <property type="molecule type" value="Genomic_DNA"/>
</dbReference>
<dbReference type="PANTHER" id="PTHR42852">
    <property type="entry name" value="THIOL:DISULFIDE INTERCHANGE PROTEIN DSBE"/>
    <property type="match status" value="1"/>
</dbReference>
<evidence type="ECO:0000313" key="3">
    <source>
        <dbReference type="EMBL" id="MDA3616532.1"/>
    </source>
</evidence>
<keyword evidence="4" id="KW-1185">Reference proteome</keyword>
<dbReference type="InterPro" id="IPR011990">
    <property type="entry name" value="TPR-like_helical_dom_sf"/>
</dbReference>
<accession>A0ABT4UNW1</accession>
<dbReference type="InterPro" id="IPR000866">
    <property type="entry name" value="AhpC/TSA"/>
</dbReference>
<dbReference type="CDD" id="cd02966">
    <property type="entry name" value="TlpA_like_family"/>
    <property type="match status" value="1"/>
</dbReference>
<feature type="domain" description="Thioredoxin" evidence="2">
    <location>
        <begin position="329"/>
        <end position="476"/>
    </location>
</feature>
<feature type="chain" id="PRO_5047333845" evidence="1">
    <location>
        <begin position="22"/>
        <end position="481"/>
    </location>
</feature>
<comment type="caution">
    <text evidence="3">The sequence shown here is derived from an EMBL/GenBank/DDBJ whole genome shotgun (WGS) entry which is preliminary data.</text>
</comment>
<dbReference type="Pfam" id="PF00578">
    <property type="entry name" value="AhpC-TSA"/>
    <property type="match status" value="1"/>
</dbReference>
<evidence type="ECO:0000313" key="4">
    <source>
        <dbReference type="Proteomes" id="UP001210231"/>
    </source>
</evidence>
<gene>
    <name evidence="3" type="ORF">O3P16_17100</name>
</gene>
<dbReference type="Gene3D" id="1.25.40.10">
    <property type="entry name" value="Tetratricopeptide repeat domain"/>
    <property type="match status" value="1"/>
</dbReference>
<organism evidence="3 4">
    <name type="scientific">Polluticaenibacter yanchengensis</name>
    <dbReference type="NCBI Taxonomy" id="3014562"/>
    <lineage>
        <taxon>Bacteria</taxon>
        <taxon>Pseudomonadati</taxon>
        <taxon>Bacteroidota</taxon>
        <taxon>Chitinophagia</taxon>
        <taxon>Chitinophagales</taxon>
        <taxon>Chitinophagaceae</taxon>
        <taxon>Polluticaenibacter</taxon>
    </lineage>
</organism>
<dbReference type="PANTHER" id="PTHR42852:SF13">
    <property type="entry name" value="PROTEIN DIPZ"/>
    <property type="match status" value="1"/>
</dbReference>
<evidence type="ECO:0000259" key="2">
    <source>
        <dbReference type="PROSITE" id="PS51352"/>
    </source>
</evidence>
<reference evidence="3 4" key="1">
    <citation type="submission" date="2022-12" db="EMBL/GenBank/DDBJ databases">
        <title>Chitinophagaceae gen. sp. nov., a new member of the family Chitinophagaceae, isolated from soil in a chemical factory.</title>
        <authorList>
            <person name="Ke Z."/>
        </authorList>
    </citation>
    <scope>NUCLEOTIDE SEQUENCE [LARGE SCALE GENOMIC DNA]</scope>
    <source>
        <strain evidence="3 4">LY-5</strain>
    </source>
</reference>
<protein>
    <submittedName>
        <fullName evidence="3">TlpA disulfide reductase family protein</fullName>
    </submittedName>
</protein>
<feature type="signal peptide" evidence="1">
    <location>
        <begin position="1"/>
        <end position="21"/>
    </location>
</feature>
<dbReference type="InterPro" id="IPR036249">
    <property type="entry name" value="Thioredoxin-like_sf"/>
</dbReference>
<proteinExistence type="predicted"/>
<name>A0ABT4UNW1_9BACT</name>
<sequence>MKKISLIVVAGLLVLSAAAQKEKASKGQIFYDITQKGTDAQKDSLKQVLIDNAKLDTKEEDLQLSYNFLNTLKANDEAKVVEKKIVKLYPKGKFVRQQEISKFHEIETLKDKEKAFNTILKKFPIEKFPGDEIVYDYAVSSLARQFANEGNKEKALHYLSLMKEEFWKAQGDIPVATEFLKQGDTAAALPLIKASITSALKFIKGDVQDNKAKFAGVGYPGYVGQYANILIAQGKYEEALQQIEEAKKIVPERSEDFLPSYAKALQNVNRHLEAFNAYSTLYRKGQFHYYEPIADLYVKLNKSNTGLEGYVDDMKATLNENIKRHLESIITDKETPAFKLRNLKGEIVNSKDLLGKVVVLDFWATWCQPCIRSFPGMQLAVKKYENDHDVVFLFLDTWERGTDYEQKVNDFITKNKYTFNVLFDDAKTDDNIAPKFNISGIPAKFVIDKKGKTRFFLTGSSPYPDYILLELTQMIERAKKG</sequence>
<dbReference type="PROSITE" id="PS51352">
    <property type="entry name" value="THIOREDOXIN_2"/>
    <property type="match status" value="1"/>
</dbReference>
<evidence type="ECO:0000256" key="1">
    <source>
        <dbReference type="SAM" id="SignalP"/>
    </source>
</evidence>
<dbReference type="SUPFAM" id="SSF48452">
    <property type="entry name" value="TPR-like"/>
    <property type="match status" value="1"/>
</dbReference>
<dbReference type="RefSeq" id="WP_407032862.1">
    <property type="nucleotide sequence ID" value="NZ_JAQGEF010000033.1"/>
</dbReference>